<dbReference type="Proteomes" id="UP000708208">
    <property type="component" value="Unassembled WGS sequence"/>
</dbReference>
<dbReference type="FunFam" id="3.40.50.620:FF:000089">
    <property type="entry name" value="Bifunctional coenzyme A synthase"/>
    <property type="match status" value="1"/>
</dbReference>
<dbReference type="NCBIfam" id="TIGR00125">
    <property type="entry name" value="cyt_tran_rel"/>
    <property type="match status" value="1"/>
</dbReference>
<evidence type="ECO:0000313" key="4">
    <source>
        <dbReference type="EMBL" id="CAG7837641.1"/>
    </source>
</evidence>
<feature type="domain" description="Cytidyltransferase-like" evidence="3">
    <location>
        <begin position="197"/>
        <end position="338"/>
    </location>
</feature>
<evidence type="ECO:0000259" key="3">
    <source>
        <dbReference type="Pfam" id="PF01467"/>
    </source>
</evidence>
<dbReference type="CDD" id="cd02164">
    <property type="entry name" value="PPAT_CoAS"/>
    <property type="match status" value="1"/>
</dbReference>
<dbReference type="NCBIfam" id="TIGR00152">
    <property type="entry name" value="dephospho-CoA kinase"/>
    <property type="match status" value="1"/>
</dbReference>
<feature type="non-terminal residue" evidence="4">
    <location>
        <position position="1"/>
    </location>
</feature>
<accession>A0A8J2LTP3</accession>
<dbReference type="EMBL" id="CAJVCH010571491">
    <property type="protein sequence ID" value="CAG7837641.1"/>
    <property type="molecule type" value="Genomic_DNA"/>
</dbReference>
<dbReference type="PROSITE" id="PS51219">
    <property type="entry name" value="DPCK"/>
    <property type="match status" value="1"/>
</dbReference>
<organism evidence="4 5">
    <name type="scientific">Allacma fusca</name>
    <dbReference type="NCBI Taxonomy" id="39272"/>
    <lineage>
        <taxon>Eukaryota</taxon>
        <taxon>Metazoa</taxon>
        <taxon>Ecdysozoa</taxon>
        <taxon>Arthropoda</taxon>
        <taxon>Hexapoda</taxon>
        <taxon>Collembola</taxon>
        <taxon>Symphypleona</taxon>
        <taxon>Sminthuridae</taxon>
        <taxon>Allacma</taxon>
    </lineage>
</organism>
<evidence type="ECO:0000256" key="1">
    <source>
        <dbReference type="ARBA" id="ARBA00022741"/>
    </source>
</evidence>
<gene>
    <name evidence="4" type="ORF">AFUS01_LOCUS46724</name>
</gene>
<proteinExistence type="inferred from homology"/>
<dbReference type="OrthoDB" id="330671at2759"/>
<dbReference type="CDD" id="cd02022">
    <property type="entry name" value="DPCK"/>
    <property type="match status" value="1"/>
</dbReference>
<comment type="caution">
    <text evidence="4">The sequence shown here is derived from an EMBL/GenBank/DDBJ whole genome shotgun (WGS) entry which is preliminary data.</text>
</comment>
<keyword evidence="2" id="KW-0067">ATP-binding</keyword>
<dbReference type="Pfam" id="PF01467">
    <property type="entry name" value="CTP_transf_like"/>
    <property type="match status" value="1"/>
</dbReference>
<dbReference type="GO" id="GO:0005524">
    <property type="term" value="F:ATP binding"/>
    <property type="evidence" value="ECO:0007669"/>
    <property type="project" value="UniProtKB-KW"/>
</dbReference>
<dbReference type="PANTHER" id="PTHR10695:SF46">
    <property type="entry name" value="BIFUNCTIONAL COENZYME A SYNTHASE-RELATED"/>
    <property type="match status" value="1"/>
</dbReference>
<dbReference type="GO" id="GO:0015937">
    <property type="term" value="P:coenzyme A biosynthetic process"/>
    <property type="evidence" value="ECO:0007669"/>
    <property type="project" value="InterPro"/>
</dbReference>
<evidence type="ECO:0000313" key="5">
    <source>
        <dbReference type="Proteomes" id="UP000708208"/>
    </source>
</evidence>
<evidence type="ECO:0000256" key="2">
    <source>
        <dbReference type="ARBA" id="ARBA00022840"/>
    </source>
</evidence>
<dbReference type="InterPro" id="IPR004821">
    <property type="entry name" value="Cyt_trans-like"/>
</dbReference>
<dbReference type="InterPro" id="IPR001977">
    <property type="entry name" value="Depp_CoAkinase"/>
</dbReference>
<reference evidence="4" key="1">
    <citation type="submission" date="2021-06" db="EMBL/GenBank/DDBJ databases">
        <authorList>
            <person name="Hodson N. C."/>
            <person name="Mongue J. A."/>
            <person name="Jaron S. K."/>
        </authorList>
    </citation>
    <scope>NUCLEOTIDE SEQUENCE</scope>
</reference>
<protein>
    <recommendedName>
        <fullName evidence="3">Cytidyltransferase-like domain-containing protein</fullName>
    </recommendedName>
</protein>
<keyword evidence="1" id="KW-0547">Nucleotide-binding</keyword>
<dbReference type="NCBIfam" id="NF001985">
    <property type="entry name" value="PRK00777.1"/>
    <property type="match status" value="1"/>
</dbReference>
<keyword evidence="5" id="KW-1185">Reference proteome</keyword>
<dbReference type="PANTHER" id="PTHR10695">
    <property type="entry name" value="DEPHOSPHO-COA KINASE-RELATED"/>
    <property type="match status" value="1"/>
</dbReference>
<sequence length="563" mass="63290">SIDKQKSSIIIHVMSHVSRNQIIGTEPAMTLNALLILSSSALRLPNLIRSNLNSVLQKPLRFKGTLYVQIWKPPVNVHCPSQVPPFWGNPSTWNTTAKTVYSLATATCPHVDVRFVLKNSRTGQIAQQALSTKKLINLVFVDHQLRSSEREIQDFVSHDVINKSSDLRVEFLKEVNLPDEEPQMEPPNVMETYDAVVLGGTFDRIHNGHKILLTESVLRCKKKLTVGVTNEEMTKSKRLNELMEPCEVRMENVLEFLEDTSPALEFRVVPISDPFGPTISEENMDAIVVSQETIKGATKINEIRSQKGFRPLVVHSIDLVGDPHKESELEEEKVSSSSQRLRILGTRLRPPLKEPSLPYIIGLTGGSCSGKSTVCEYLEDALNVPSINCDQLGHEAYKSGTVCFREIVATFGEDVLNEGKSEINRRVLGSKVFGRPEELKKLTDIVWPEIKRLTEVKISEMVAQGHTVIVLDAAVLLEAAWYDNCHEIWVAFVPRQEAVSRIQARDKLSKEDTEKRVDSQLSNQSRLSKATFAFCSLWEVEFTRKQVDKAWAEIETVIESISS</sequence>
<dbReference type="HAMAP" id="MF_00376">
    <property type="entry name" value="Dephospho_CoA_kinase"/>
    <property type="match status" value="1"/>
</dbReference>
<dbReference type="AlphaFoldDB" id="A0A8J2LTP3"/>
<dbReference type="GO" id="GO:0004140">
    <property type="term" value="F:dephospho-CoA kinase activity"/>
    <property type="evidence" value="ECO:0007669"/>
    <property type="project" value="InterPro"/>
</dbReference>
<name>A0A8J2LTP3_9HEXA</name>
<dbReference type="Pfam" id="PF01121">
    <property type="entry name" value="CoaE"/>
    <property type="match status" value="1"/>
</dbReference>